<gene>
    <name evidence="1" type="ORF">ENR15_15695</name>
</gene>
<comment type="caution">
    <text evidence="1">The sequence shown here is derived from an EMBL/GenBank/DDBJ whole genome shotgun (WGS) entry which is preliminary data.</text>
</comment>
<dbReference type="InterPro" id="IPR016031">
    <property type="entry name" value="Trp_RNA-bd_attenuator-like_dom"/>
</dbReference>
<dbReference type="EMBL" id="DSPX01000160">
    <property type="protein sequence ID" value="HGG02038.1"/>
    <property type="molecule type" value="Genomic_DNA"/>
</dbReference>
<dbReference type="SUPFAM" id="SSF51219">
    <property type="entry name" value="TRAP-like"/>
    <property type="match status" value="1"/>
</dbReference>
<dbReference type="Gene3D" id="3.60.160.10">
    <property type="entry name" value="Mitochondrial biogenesis AIM24"/>
    <property type="match status" value="1"/>
</dbReference>
<dbReference type="AlphaFoldDB" id="A0A7C3VNB5"/>
<accession>A0A7C3VNB5</accession>
<dbReference type="InterPro" id="IPR036983">
    <property type="entry name" value="AIM24_sf"/>
</dbReference>
<dbReference type="PANTHER" id="PTHR38074:SF1">
    <property type="entry name" value="ALTERED INHERITANCE OF MITOCHONDRIA PROTEIN 24, MITOCHONDRIAL"/>
    <property type="match status" value="1"/>
</dbReference>
<name>A0A7C3VNB5_9CYAN</name>
<organism evidence="1">
    <name type="scientific">Planktothricoides sp. SpSt-374</name>
    <dbReference type="NCBI Taxonomy" id="2282167"/>
    <lineage>
        <taxon>Bacteria</taxon>
        <taxon>Bacillati</taxon>
        <taxon>Cyanobacteriota</taxon>
        <taxon>Cyanophyceae</taxon>
        <taxon>Oscillatoriophycideae</taxon>
        <taxon>Oscillatoriales</taxon>
        <taxon>Oscillatoriaceae</taxon>
        <taxon>Planktothricoides</taxon>
    </lineage>
</organism>
<sequence length="239" mass="25800">MAEIEIIDREGMRLVKMTLQNETVRAESGAMYYMRGNIQMESAGTGGVGGFMKSLVTGENIFRPIYKGTGELYLEPSFGGFHILELQGEEWIMDVGSYFASEGTVEITAKRNKLISGLFGGEGLFQTVAQGRGKLVLSTPGPIREIHLKNNRLAVDGNFAVARTGNLDYKVEKAAKTLLGSMLSAEGFINVYEGTGKVLIARTAHGKALMKGQIKDIISSKVAAAKAEAEREAASKAQQ</sequence>
<evidence type="ECO:0000313" key="1">
    <source>
        <dbReference type="EMBL" id="HGG02038.1"/>
    </source>
</evidence>
<reference evidence="1" key="1">
    <citation type="journal article" date="2020" name="mSystems">
        <title>Genome- and Community-Level Interaction Insights into Carbon Utilization and Element Cycling Functions of Hydrothermarchaeota in Hydrothermal Sediment.</title>
        <authorList>
            <person name="Zhou Z."/>
            <person name="Liu Y."/>
            <person name="Xu W."/>
            <person name="Pan J."/>
            <person name="Luo Z.H."/>
            <person name="Li M."/>
        </authorList>
    </citation>
    <scope>NUCLEOTIDE SEQUENCE [LARGE SCALE GENOMIC DNA]</scope>
    <source>
        <strain evidence="1">SpSt-374</strain>
    </source>
</reference>
<protein>
    <submittedName>
        <fullName evidence="1">AIM24 family protein</fullName>
    </submittedName>
</protein>
<proteinExistence type="predicted"/>
<dbReference type="InterPro" id="IPR002838">
    <property type="entry name" value="AIM24"/>
</dbReference>
<dbReference type="Pfam" id="PF01987">
    <property type="entry name" value="AIM24"/>
    <property type="match status" value="1"/>
</dbReference>
<dbReference type="PANTHER" id="PTHR38074">
    <property type="entry name" value="ALTERED INHERITANCE OF MITOCHONDRIA PROTEIN 24, MITOCHONDRIAL"/>
    <property type="match status" value="1"/>
</dbReference>